<evidence type="ECO:0000313" key="4">
    <source>
        <dbReference type="Proteomes" id="UP000242814"/>
    </source>
</evidence>
<feature type="compositionally biased region" description="Basic and acidic residues" evidence="1">
    <location>
        <begin position="182"/>
        <end position="208"/>
    </location>
</feature>
<sequence>MICILALTSKRLEESIVSRFSEKGLNLSTSTSIPGNNIGSAPGPTLLPGSSIKMEELQARHRKELRDLQGRITQIKKSATKKTRKGVNDQCDRLYHELLEKQRAEISALHGDMEPPTSDLDRLNLVNGAGDSEHPSENDKENSNSQTAPISTPDTRLGTSAPPKETTPQKKPNRQKARLARRAAEQEAEAARAAEEAASQMDHRGNEKKNMDAAFSRLGLKEKEIRPNGHCLYAAVATQLVDNGIPLRESISATESGVGAVGYQAVRDVTANFITNHAGDFAPFIEESLSRYVRKIRDTAEWGGQLELQAISQAYGVHINVVQGDGRIEKFEPPNSNAREEKTIWLAYYRHSYGLGEHYNALEKES</sequence>
<dbReference type="VEuPathDB" id="FungiDB:PABG_02969"/>
<evidence type="ECO:0000259" key="2">
    <source>
        <dbReference type="PROSITE" id="PS50802"/>
    </source>
</evidence>
<evidence type="ECO:0000313" key="3">
    <source>
        <dbReference type="EMBL" id="ODH26283.1"/>
    </source>
</evidence>
<dbReference type="PANTHER" id="PTHR12419">
    <property type="entry name" value="OTU DOMAIN CONTAINING PROTEIN"/>
    <property type="match status" value="1"/>
</dbReference>
<dbReference type="PROSITE" id="PS50802">
    <property type="entry name" value="OTU"/>
    <property type="match status" value="1"/>
</dbReference>
<dbReference type="CDD" id="cd22762">
    <property type="entry name" value="OTU_fungi_OTU2-like"/>
    <property type="match status" value="1"/>
</dbReference>
<organism evidence="3 4">
    <name type="scientific">Paracoccidioides brasiliensis</name>
    <dbReference type="NCBI Taxonomy" id="121759"/>
    <lineage>
        <taxon>Eukaryota</taxon>
        <taxon>Fungi</taxon>
        <taxon>Dikarya</taxon>
        <taxon>Ascomycota</taxon>
        <taxon>Pezizomycotina</taxon>
        <taxon>Eurotiomycetes</taxon>
        <taxon>Eurotiomycetidae</taxon>
        <taxon>Onygenales</taxon>
        <taxon>Ajellomycetaceae</taxon>
        <taxon>Paracoccidioides</taxon>
    </lineage>
</organism>
<dbReference type="InterPro" id="IPR038765">
    <property type="entry name" value="Papain-like_cys_pep_sf"/>
</dbReference>
<feature type="compositionally biased region" description="Polar residues" evidence="1">
    <location>
        <begin position="143"/>
        <end position="158"/>
    </location>
</feature>
<gene>
    <name evidence="3" type="ORF">ACO22_04704</name>
</gene>
<dbReference type="PANTHER" id="PTHR12419:SF10">
    <property type="entry name" value="DEUBIQUITINASE OTUD6B"/>
    <property type="match status" value="1"/>
</dbReference>
<proteinExistence type="predicted"/>
<dbReference type="AlphaFoldDB" id="A0A1D2JCG7"/>
<dbReference type="SUPFAM" id="SSF54001">
    <property type="entry name" value="Cysteine proteinases"/>
    <property type="match status" value="1"/>
</dbReference>
<name>A0A1D2JCG7_PARBR</name>
<dbReference type="InterPro" id="IPR050704">
    <property type="entry name" value="Peptidase_C85-like"/>
</dbReference>
<dbReference type="InterPro" id="IPR003323">
    <property type="entry name" value="OTU_dom"/>
</dbReference>
<feature type="region of interest" description="Disordered" evidence="1">
    <location>
        <begin position="111"/>
        <end position="208"/>
    </location>
</feature>
<dbReference type="EMBL" id="LZYO01000192">
    <property type="protein sequence ID" value="ODH26283.1"/>
    <property type="molecule type" value="Genomic_DNA"/>
</dbReference>
<dbReference type="GO" id="GO:0016579">
    <property type="term" value="P:protein deubiquitination"/>
    <property type="evidence" value="ECO:0007669"/>
    <property type="project" value="TreeGrafter"/>
</dbReference>
<feature type="compositionally biased region" description="Basic residues" evidence="1">
    <location>
        <begin position="171"/>
        <end position="181"/>
    </location>
</feature>
<dbReference type="Proteomes" id="UP000242814">
    <property type="component" value="Unassembled WGS sequence"/>
</dbReference>
<dbReference type="Gene3D" id="3.90.70.80">
    <property type="match status" value="1"/>
</dbReference>
<dbReference type="GO" id="GO:0004843">
    <property type="term" value="F:cysteine-type deubiquitinase activity"/>
    <property type="evidence" value="ECO:0007669"/>
    <property type="project" value="TreeGrafter"/>
</dbReference>
<feature type="compositionally biased region" description="Basic and acidic residues" evidence="1">
    <location>
        <begin position="131"/>
        <end position="142"/>
    </location>
</feature>
<accession>A0A1D2JCG7</accession>
<comment type="caution">
    <text evidence="3">The sequence shown here is derived from an EMBL/GenBank/DDBJ whole genome shotgun (WGS) entry which is preliminary data.</text>
</comment>
<dbReference type="InterPro" id="IPR049771">
    <property type="entry name" value="OTU2-like_OTU"/>
</dbReference>
<protein>
    <recommendedName>
        <fullName evidence="2">OTU domain-containing protein</fullName>
    </recommendedName>
</protein>
<reference evidence="3 4" key="1">
    <citation type="submission" date="2016-06" db="EMBL/GenBank/DDBJ databases">
        <authorList>
            <person name="Kjaerup R.B."/>
            <person name="Dalgaard T.S."/>
            <person name="Juul-Madsen H.R."/>
        </authorList>
    </citation>
    <scope>NUCLEOTIDE SEQUENCE [LARGE SCALE GENOMIC DNA]</scope>
    <source>
        <strain evidence="3 4">Pb300</strain>
    </source>
</reference>
<dbReference type="VEuPathDB" id="FungiDB:PADG_01487"/>
<feature type="domain" description="OTU" evidence="2">
    <location>
        <begin position="220"/>
        <end position="365"/>
    </location>
</feature>
<evidence type="ECO:0000256" key="1">
    <source>
        <dbReference type="SAM" id="MobiDB-lite"/>
    </source>
</evidence>
<dbReference type="Pfam" id="PF02338">
    <property type="entry name" value="OTU"/>
    <property type="match status" value="1"/>
</dbReference>